<sequence>MSHGSTLCLLPWSHTPTIGPAGDLCHMAVLSVSYRGLIPKPSDLQETYVTWQYPLSPTVVSYPNHRTYRRLMSHGSTLCLLPWCLSPTIGPA</sequence>
<protein>
    <submittedName>
        <fullName evidence="1">Uncharacterized protein</fullName>
    </submittedName>
</protein>
<gene>
    <name evidence="1" type="ORF">RRG08_045349</name>
</gene>
<dbReference type="Proteomes" id="UP001283361">
    <property type="component" value="Unassembled WGS sequence"/>
</dbReference>
<keyword evidence="2" id="KW-1185">Reference proteome</keyword>
<evidence type="ECO:0000313" key="1">
    <source>
        <dbReference type="EMBL" id="KAK3779604.1"/>
    </source>
</evidence>
<dbReference type="EMBL" id="JAWDGP010002824">
    <property type="protein sequence ID" value="KAK3779604.1"/>
    <property type="molecule type" value="Genomic_DNA"/>
</dbReference>
<accession>A0AAE1A1H6</accession>
<reference evidence="1" key="1">
    <citation type="journal article" date="2023" name="G3 (Bethesda)">
        <title>A reference genome for the long-term kleptoplast-retaining sea slug Elysia crispata morphotype clarki.</title>
        <authorList>
            <person name="Eastman K.E."/>
            <person name="Pendleton A.L."/>
            <person name="Shaikh M.A."/>
            <person name="Suttiyut T."/>
            <person name="Ogas R."/>
            <person name="Tomko P."/>
            <person name="Gavelis G."/>
            <person name="Widhalm J.R."/>
            <person name="Wisecaver J.H."/>
        </authorList>
    </citation>
    <scope>NUCLEOTIDE SEQUENCE</scope>
    <source>
        <strain evidence="1">ECLA1</strain>
    </source>
</reference>
<organism evidence="1 2">
    <name type="scientific">Elysia crispata</name>
    <name type="common">lettuce slug</name>
    <dbReference type="NCBI Taxonomy" id="231223"/>
    <lineage>
        <taxon>Eukaryota</taxon>
        <taxon>Metazoa</taxon>
        <taxon>Spiralia</taxon>
        <taxon>Lophotrochozoa</taxon>
        <taxon>Mollusca</taxon>
        <taxon>Gastropoda</taxon>
        <taxon>Heterobranchia</taxon>
        <taxon>Euthyneura</taxon>
        <taxon>Panpulmonata</taxon>
        <taxon>Sacoglossa</taxon>
        <taxon>Placobranchoidea</taxon>
        <taxon>Plakobranchidae</taxon>
        <taxon>Elysia</taxon>
    </lineage>
</organism>
<proteinExistence type="predicted"/>
<dbReference type="AlphaFoldDB" id="A0AAE1A1H6"/>
<name>A0AAE1A1H6_9GAST</name>
<evidence type="ECO:0000313" key="2">
    <source>
        <dbReference type="Proteomes" id="UP001283361"/>
    </source>
</evidence>
<comment type="caution">
    <text evidence="1">The sequence shown here is derived from an EMBL/GenBank/DDBJ whole genome shotgun (WGS) entry which is preliminary data.</text>
</comment>